<name>A0ABY6BGE2_9GAMM</name>
<protein>
    <submittedName>
        <fullName evidence="2">Uncharacterized protein</fullName>
    </submittedName>
</protein>
<proteinExistence type="predicted"/>
<organism evidence="2 3">
    <name type="scientific">Tahibacter amnicola</name>
    <dbReference type="NCBI Taxonomy" id="2976241"/>
    <lineage>
        <taxon>Bacteria</taxon>
        <taxon>Pseudomonadati</taxon>
        <taxon>Pseudomonadota</taxon>
        <taxon>Gammaproteobacteria</taxon>
        <taxon>Lysobacterales</taxon>
        <taxon>Rhodanobacteraceae</taxon>
        <taxon>Tahibacter</taxon>
    </lineage>
</organism>
<dbReference type="Proteomes" id="UP001064632">
    <property type="component" value="Chromosome"/>
</dbReference>
<dbReference type="PROSITE" id="PS51257">
    <property type="entry name" value="PROKAR_LIPOPROTEIN"/>
    <property type="match status" value="1"/>
</dbReference>
<accession>A0ABY6BGE2</accession>
<feature type="signal peptide" evidence="1">
    <location>
        <begin position="1"/>
        <end position="24"/>
    </location>
</feature>
<evidence type="ECO:0000313" key="2">
    <source>
        <dbReference type="EMBL" id="UXI68829.1"/>
    </source>
</evidence>
<keyword evidence="1" id="KW-0732">Signal</keyword>
<evidence type="ECO:0000313" key="3">
    <source>
        <dbReference type="Proteomes" id="UP001064632"/>
    </source>
</evidence>
<dbReference type="EMBL" id="CP104694">
    <property type="protein sequence ID" value="UXI68829.1"/>
    <property type="molecule type" value="Genomic_DNA"/>
</dbReference>
<dbReference type="RefSeq" id="WP_261695788.1">
    <property type="nucleotide sequence ID" value="NZ_CP104694.1"/>
</dbReference>
<gene>
    <name evidence="2" type="ORF">N4264_04010</name>
</gene>
<reference evidence="2" key="1">
    <citation type="submission" date="2022-09" db="EMBL/GenBank/DDBJ databases">
        <title>Tahibacter sp. nov., isolated from a fresh water.</title>
        <authorList>
            <person name="Baek J.H."/>
            <person name="Lee J.K."/>
            <person name="Kim J.M."/>
            <person name="Jeon C.O."/>
        </authorList>
    </citation>
    <scope>NUCLEOTIDE SEQUENCE</scope>
    <source>
        <strain evidence="2">W38</strain>
    </source>
</reference>
<evidence type="ECO:0000256" key="1">
    <source>
        <dbReference type="SAM" id="SignalP"/>
    </source>
</evidence>
<sequence length="285" mass="30878">MDRRWTTCTCITLAILAASCTAQAPGPTQFRVDGLYSEYAAGSIAFRDGYAWRQPQGDTTHVLLTDRRLVALPVDDAYAVIDLALLLGWTRAPYVELELDAAGKLAAVWARHQGGRRVRCAQNAGQCYSKVAYWGPDALTASYAFGDDLDLTASLRVHRQSLYQTPLAAEQRVAPDGRPAQPDATDHDRMAERYARVRAAFDEGGVEAFLEANGFDVATRQALAGFEGMTEAIARLATACPRAEAYEAFGNDGGWGSLLASSDKGDSAVYFLRRGDAWVLHSCGS</sequence>
<keyword evidence="3" id="KW-1185">Reference proteome</keyword>
<feature type="chain" id="PRO_5046329562" evidence="1">
    <location>
        <begin position="25"/>
        <end position="285"/>
    </location>
</feature>